<dbReference type="GO" id="GO:0003678">
    <property type="term" value="F:DNA helicase activity"/>
    <property type="evidence" value="ECO:0007669"/>
    <property type="project" value="UniProtKB-ARBA"/>
</dbReference>
<keyword evidence="1" id="KW-0547">Nucleotide-binding</keyword>
<dbReference type="EMBL" id="JEMA01000372">
    <property type="protein sequence ID" value="KYF70855.1"/>
    <property type="molecule type" value="Genomic_DNA"/>
</dbReference>
<dbReference type="PANTHER" id="PTHR43788">
    <property type="entry name" value="DNA2/NAM7 HELICASE FAMILY MEMBER"/>
    <property type="match status" value="1"/>
</dbReference>
<evidence type="ECO:0000256" key="2">
    <source>
        <dbReference type="ARBA" id="ARBA00022840"/>
    </source>
</evidence>
<dbReference type="InterPro" id="IPR050534">
    <property type="entry name" value="Coronavir_polyprotein_1ab"/>
</dbReference>
<dbReference type="Proteomes" id="UP000075260">
    <property type="component" value="Unassembled WGS sequence"/>
</dbReference>
<name>A0A150QS64_SORCE</name>
<dbReference type="GO" id="GO:0005524">
    <property type="term" value="F:ATP binding"/>
    <property type="evidence" value="ECO:0007669"/>
    <property type="project" value="UniProtKB-KW"/>
</dbReference>
<dbReference type="Pfam" id="PF13538">
    <property type="entry name" value="UvrD_C_2"/>
    <property type="match status" value="1"/>
</dbReference>
<dbReference type="CDD" id="cd17933">
    <property type="entry name" value="DEXSc_RecD-like"/>
    <property type="match status" value="1"/>
</dbReference>
<comment type="caution">
    <text evidence="4">The sequence shown here is derived from an EMBL/GenBank/DDBJ whole genome shotgun (WGS) entry which is preliminary data.</text>
</comment>
<dbReference type="CDD" id="cd18809">
    <property type="entry name" value="SF1_C_RecD"/>
    <property type="match status" value="1"/>
</dbReference>
<reference evidence="4 5" key="1">
    <citation type="submission" date="2014-02" db="EMBL/GenBank/DDBJ databases">
        <title>The small core and large imbalanced accessory genome model reveals a collaborative survival strategy of Sorangium cellulosum strains in nature.</title>
        <authorList>
            <person name="Han K."/>
            <person name="Peng R."/>
            <person name="Blom J."/>
            <person name="Li Y.-Z."/>
        </authorList>
    </citation>
    <scope>NUCLEOTIDE SEQUENCE [LARGE SCALE GENOMIC DNA]</scope>
    <source>
        <strain evidence="4 5">So0008-312</strain>
    </source>
</reference>
<protein>
    <recommendedName>
        <fullName evidence="3">UvrD-like helicase C-terminal domain-containing protein</fullName>
    </recommendedName>
</protein>
<keyword evidence="2" id="KW-0067">ATP-binding</keyword>
<gene>
    <name evidence="4" type="ORF">BE15_30585</name>
</gene>
<dbReference type="AlphaFoldDB" id="A0A150QS64"/>
<evidence type="ECO:0000313" key="5">
    <source>
        <dbReference type="Proteomes" id="UP000075260"/>
    </source>
</evidence>
<evidence type="ECO:0000259" key="3">
    <source>
        <dbReference type="Pfam" id="PF13538"/>
    </source>
</evidence>
<dbReference type="Pfam" id="PF13604">
    <property type="entry name" value="AAA_30"/>
    <property type="match status" value="1"/>
</dbReference>
<organism evidence="4 5">
    <name type="scientific">Sorangium cellulosum</name>
    <name type="common">Polyangium cellulosum</name>
    <dbReference type="NCBI Taxonomy" id="56"/>
    <lineage>
        <taxon>Bacteria</taxon>
        <taxon>Pseudomonadati</taxon>
        <taxon>Myxococcota</taxon>
        <taxon>Polyangia</taxon>
        <taxon>Polyangiales</taxon>
        <taxon>Polyangiaceae</taxon>
        <taxon>Sorangium</taxon>
    </lineage>
</organism>
<feature type="domain" description="UvrD-like helicase C-terminal" evidence="3">
    <location>
        <begin position="1016"/>
        <end position="1063"/>
    </location>
</feature>
<evidence type="ECO:0000256" key="1">
    <source>
        <dbReference type="ARBA" id="ARBA00022741"/>
    </source>
</evidence>
<sequence>MFHLTARVAWHDSRWNGRVCRVPSCNSFCTALDRIREERDDAREEALAGRPWSGLKPDDVPPCQAESGAFMSPEAWTRRFTHPYAGSKKAEETHGHLVPTLVKAPPYSTFVVPFAWMLNNEQEAIDAKLPEPLPPDEEAPFPSPWVFGRSRQEALLQLFFGRLVPERSLVFFYCKEGQPLGDTISRLVMGVGRITAIAPPKSYDTAKKKPSYVMWDRLIQHSIRPDGDDGFLLPYHDYLEPTGDPAEDARRLAQLREIAVPADPAHVRVFSYAAELAPADIALSTLVRCLEAVRRIRKHGIAKGPWERREEWLNAQIATTWKDRGAFPGLGPALEALGLRLGTALALELLSSNTVARDADPWPVVDAILRGKKKPPQRAYAADLEAVRETWTNLADEQRDLLRLLSRFALTPAQAQRWFDVAERTRGTTAKVSDREILENPYRMSEVDLGSWNDSPVSVGMIDRGLLPEATIAAKHPVPAPSAVGSPNDPRRIRAAMVAVLRRAAEKGDSLLGTADALQEVAKVDLAHPCVVGSNWPAANRSVLQNVIELVDVVTDDRGTSTGALQLTELKGREDRLRSTLSKRAGKPIMPVKADWKTLLVEAITGAGGSFDPKNERHALAIAEQSTALARLTSRRLSVLIGRAGSGKTSVLGALMLCPPLAKDGILFLAPTGKARVRLAKATNAEAMTVAQFLHHLKRYDGARQRPRFEGKEKYRQEKTIVIDECSMLTMDDLFALLEALDLAHVQRIVLVGDPNQLPPIGVGRPFADLVAFLETTTAAADDGTPLGDALARLTVEVRTLASSSEPSDTLRLASWFTREPQPIDADRVLGDLEAGTPFNDLEVVLWKTPDELRAKLLEAFARHLGVKDASDVAGFDGALGLNDKGWVPFDKPDGSERWQILSPVRMHPHGVHDLNRWIQRQFRAKELDAAVRRWAPSLGDETIVAKDKVIQTVNQRRKAYDWKERNACEFDIANGEMGLVSKVKDNLKVAFAGRSNVTFDYWPSQFSDGRAPLELAYALTVHKAQGSEFKKVFIVLPKGSRLLTRELVYTALTRSRERLVLLVEGNDATTLFDLTRPERSETARRNTNLFHGAVRQGEDQVPYAEHLIHRAAKGHLVRSKSELVIANILYELDVDYHYERAYDGQAEAGRVRPDFSFVMPDGDLLIWEHLGMLDHEDYRRGWDWKRNFYERNGFVLGKTLFTSQEGERGALDTLALKEMARTIKKLLE</sequence>
<dbReference type="SUPFAM" id="SSF52540">
    <property type="entry name" value="P-loop containing nucleoside triphosphate hydrolases"/>
    <property type="match status" value="2"/>
</dbReference>
<evidence type="ECO:0000313" key="4">
    <source>
        <dbReference type="EMBL" id="KYF70855.1"/>
    </source>
</evidence>
<dbReference type="RefSeq" id="WP_061607399.1">
    <property type="nucleotide sequence ID" value="NZ_JEMA01000372.1"/>
</dbReference>
<accession>A0A150QS64</accession>
<dbReference type="Gene3D" id="3.40.50.300">
    <property type="entry name" value="P-loop containing nucleotide triphosphate hydrolases"/>
    <property type="match status" value="2"/>
</dbReference>
<dbReference type="PANTHER" id="PTHR43788:SF6">
    <property type="entry name" value="DNA HELICASE B"/>
    <property type="match status" value="1"/>
</dbReference>
<proteinExistence type="predicted"/>
<dbReference type="InterPro" id="IPR027417">
    <property type="entry name" value="P-loop_NTPase"/>
</dbReference>
<dbReference type="InterPro" id="IPR027785">
    <property type="entry name" value="UvrD-like_helicase_C"/>
</dbReference>